<dbReference type="KEGG" id="ado:A6F68_00140"/>
<name>A0A1B2A947_9SPHN</name>
<organism evidence="5 6">
    <name type="scientific">Tsuneonella dongtanensis</name>
    <dbReference type="NCBI Taxonomy" id="692370"/>
    <lineage>
        <taxon>Bacteria</taxon>
        <taxon>Pseudomonadati</taxon>
        <taxon>Pseudomonadota</taxon>
        <taxon>Alphaproteobacteria</taxon>
        <taxon>Sphingomonadales</taxon>
        <taxon>Erythrobacteraceae</taxon>
        <taxon>Tsuneonella</taxon>
    </lineage>
</organism>
<evidence type="ECO:0000256" key="1">
    <source>
        <dbReference type="ARBA" id="ARBA00023015"/>
    </source>
</evidence>
<feature type="domain" description="HTH cro/C1-type" evidence="4">
    <location>
        <begin position="11"/>
        <end position="65"/>
    </location>
</feature>
<dbReference type="OrthoDB" id="9815697at2"/>
<evidence type="ECO:0000259" key="4">
    <source>
        <dbReference type="PROSITE" id="PS50943"/>
    </source>
</evidence>
<dbReference type="Proteomes" id="UP000092932">
    <property type="component" value="Chromosome"/>
</dbReference>
<keyword evidence="1" id="KW-0805">Transcription regulation</keyword>
<evidence type="ECO:0000256" key="3">
    <source>
        <dbReference type="ARBA" id="ARBA00023163"/>
    </source>
</evidence>
<dbReference type="PANTHER" id="PTHR46797">
    <property type="entry name" value="HTH-TYPE TRANSCRIPTIONAL REGULATOR"/>
    <property type="match status" value="1"/>
</dbReference>
<reference evidence="5 6" key="1">
    <citation type="submission" date="2016-07" db="EMBL/GenBank/DDBJ databases">
        <title>Complete genome sequence of Altererythrobacter dongtanensis KCTC 22672, a type strain with esterase isolated from tidal flat.</title>
        <authorList>
            <person name="Cheng H."/>
            <person name="Wu Y.-H."/>
            <person name="Zhou P."/>
            <person name="Huo Y.-Y."/>
            <person name="Wang C.-S."/>
            <person name="Xu X.-W."/>
        </authorList>
    </citation>
    <scope>NUCLEOTIDE SEQUENCE [LARGE SCALE GENOMIC DNA]</scope>
    <source>
        <strain evidence="5 6">KCTC 22672</strain>
    </source>
</reference>
<evidence type="ECO:0000256" key="2">
    <source>
        <dbReference type="ARBA" id="ARBA00023125"/>
    </source>
</evidence>
<dbReference type="PANTHER" id="PTHR46797:SF23">
    <property type="entry name" value="HTH-TYPE TRANSCRIPTIONAL REGULATOR SUTR"/>
    <property type="match status" value="1"/>
</dbReference>
<dbReference type="PROSITE" id="PS50943">
    <property type="entry name" value="HTH_CROC1"/>
    <property type="match status" value="1"/>
</dbReference>
<sequence length="76" mass="8782">MRLRQNLAANIRRIRSERGLSQDNFAALVDVHRTYVNHLEQARRNLTIDVIERMADRLEIDPCALIADPKKSGEAR</sequence>
<gene>
    <name evidence="5" type="ORF">A6F68_00140</name>
</gene>
<dbReference type="GO" id="GO:0005829">
    <property type="term" value="C:cytosol"/>
    <property type="evidence" value="ECO:0007669"/>
    <property type="project" value="TreeGrafter"/>
</dbReference>
<proteinExistence type="predicted"/>
<dbReference type="AlphaFoldDB" id="A0A1B2A947"/>
<dbReference type="Gene3D" id="1.10.260.40">
    <property type="entry name" value="lambda repressor-like DNA-binding domains"/>
    <property type="match status" value="1"/>
</dbReference>
<dbReference type="EMBL" id="CP016591">
    <property type="protein sequence ID" value="ANY18676.1"/>
    <property type="molecule type" value="Genomic_DNA"/>
</dbReference>
<dbReference type="InterPro" id="IPR001387">
    <property type="entry name" value="Cro/C1-type_HTH"/>
</dbReference>
<dbReference type="GO" id="GO:0003677">
    <property type="term" value="F:DNA binding"/>
    <property type="evidence" value="ECO:0007669"/>
    <property type="project" value="UniProtKB-KW"/>
</dbReference>
<dbReference type="InterPro" id="IPR050807">
    <property type="entry name" value="TransReg_Diox_bact_type"/>
</dbReference>
<evidence type="ECO:0000313" key="5">
    <source>
        <dbReference type="EMBL" id="ANY18676.1"/>
    </source>
</evidence>
<keyword evidence="6" id="KW-1185">Reference proteome</keyword>
<keyword evidence="2" id="KW-0238">DNA-binding</keyword>
<dbReference type="Pfam" id="PF13560">
    <property type="entry name" value="HTH_31"/>
    <property type="match status" value="1"/>
</dbReference>
<dbReference type="GO" id="GO:0003700">
    <property type="term" value="F:DNA-binding transcription factor activity"/>
    <property type="evidence" value="ECO:0007669"/>
    <property type="project" value="TreeGrafter"/>
</dbReference>
<evidence type="ECO:0000313" key="6">
    <source>
        <dbReference type="Proteomes" id="UP000092932"/>
    </source>
</evidence>
<dbReference type="CDD" id="cd00093">
    <property type="entry name" value="HTH_XRE"/>
    <property type="match status" value="1"/>
</dbReference>
<dbReference type="InterPro" id="IPR010982">
    <property type="entry name" value="Lambda_DNA-bd_dom_sf"/>
</dbReference>
<accession>A0A1B2A947</accession>
<dbReference type="SUPFAM" id="SSF47413">
    <property type="entry name" value="lambda repressor-like DNA-binding domains"/>
    <property type="match status" value="1"/>
</dbReference>
<keyword evidence="3" id="KW-0804">Transcription</keyword>
<dbReference type="SMART" id="SM00530">
    <property type="entry name" value="HTH_XRE"/>
    <property type="match status" value="1"/>
</dbReference>
<protein>
    <submittedName>
        <fullName evidence="5">Anaerobic benzoate catabolism transcriptional regulator</fullName>
    </submittedName>
</protein>